<dbReference type="AlphaFoldDB" id="A0AAV5KKK2"/>
<comment type="caution">
    <text evidence="2">The sequence shown here is derived from an EMBL/GenBank/DDBJ whole genome shotgun (WGS) entry which is preliminary data.</text>
</comment>
<dbReference type="PANTHER" id="PTHR11439:SF517">
    <property type="entry name" value="CYSTEINE-RICH RLK (RECEPTOR-LIKE PROTEIN KINASE) 8"/>
    <property type="match status" value="1"/>
</dbReference>
<feature type="domain" description="Reverse transcriptase Ty1/copia-type" evidence="1">
    <location>
        <begin position="54"/>
        <end position="162"/>
    </location>
</feature>
<organism evidence="2 3">
    <name type="scientific">Rubroshorea leprosula</name>
    <dbReference type="NCBI Taxonomy" id="152421"/>
    <lineage>
        <taxon>Eukaryota</taxon>
        <taxon>Viridiplantae</taxon>
        <taxon>Streptophyta</taxon>
        <taxon>Embryophyta</taxon>
        <taxon>Tracheophyta</taxon>
        <taxon>Spermatophyta</taxon>
        <taxon>Magnoliopsida</taxon>
        <taxon>eudicotyledons</taxon>
        <taxon>Gunneridae</taxon>
        <taxon>Pentapetalae</taxon>
        <taxon>rosids</taxon>
        <taxon>malvids</taxon>
        <taxon>Malvales</taxon>
        <taxon>Dipterocarpaceae</taxon>
        <taxon>Rubroshorea</taxon>
    </lineage>
</organism>
<reference evidence="2 3" key="1">
    <citation type="journal article" date="2021" name="Commun. Biol.">
        <title>The genome of Shorea leprosula (Dipterocarpaceae) highlights the ecological relevance of drought in aseasonal tropical rainforests.</title>
        <authorList>
            <person name="Ng K.K.S."/>
            <person name="Kobayashi M.J."/>
            <person name="Fawcett J.A."/>
            <person name="Hatakeyama M."/>
            <person name="Paape T."/>
            <person name="Ng C.H."/>
            <person name="Ang C.C."/>
            <person name="Tnah L.H."/>
            <person name="Lee C.T."/>
            <person name="Nishiyama T."/>
            <person name="Sese J."/>
            <person name="O'Brien M.J."/>
            <person name="Copetti D."/>
            <person name="Mohd Noor M.I."/>
            <person name="Ong R.C."/>
            <person name="Putra M."/>
            <person name="Sireger I.Z."/>
            <person name="Indrioko S."/>
            <person name="Kosugi Y."/>
            <person name="Izuno A."/>
            <person name="Isagi Y."/>
            <person name="Lee S.L."/>
            <person name="Shimizu K.K."/>
        </authorList>
    </citation>
    <scope>NUCLEOTIDE SEQUENCE [LARGE SCALE GENOMIC DNA]</scope>
    <source>
        <strain evidence="2">214</strain>
    </source>
</reference>
<dbReference type="InterPro" id="IPR043502">
    <property type="entry name" value="DNA/RNA_pol_sf"/>
</dbReference>
<dbReference type="InterPro" id="IPR013103">
    <property type="entry name" value="RVT_2"/>
</dbReference>
<sequence>MLDYKVPRIEQADEEELTYFALFSYCDPVAFKDAVLESKWKKAMDEEIAAIERNNSCELIELSKGKKTIGVKWVYKTKLKENEEVDKYKARLAAKGYKQEFRVDYQEVFSPVARHDTIRLVISLATQNSWPVFQLDVKSAFLHGDLDEFRMKDDNPVNTLIDAGMKLARNPEGKKVNSTLYKQMVGSLMYLTAIRPDIMHVVSLISRYMESSKEMHLLAAKIILRYLKGTVEYGLFYKNGEKSNMFGFTDNDFARALDDRKSTSGYVFIMGTVAISWSSRKQPTMTLSTIEVEFVAATSCACQAIWLQRILEECHFK</sequence>
<gene>
    <name evidence="2" type="ORF">SLEP1_g34527</name>
</gene>
<evidence type="ECO:0000313" key="3">
    <source>
        <dbReference type="Proteomes" id="UP001054252"/>
    </source>
</evidence>
<keyword evidence="3" id="KW-1185">Reference proteome</keyword>
<proteinExistence type="predicted"/>
<dbReference type="Proteomes" id="UP001054252">
    <property type="component" value="Unassembled WGS sequence"/>
</dbReference>
<accession>A0AAV5KKK2</accession>
<dbReference type="Pfam" id="PF07727">
    <property type="entry name" value="RVT_2"/>
    <property type="match status" value="1"/>
</dbReference>
<protein>
    <recommendedName>
        <fullName evidence="1">Reverse transcriptase Ty1/copia-type domain-containing protein</fullName>
    </recommendedName>
</protein>
<evidence type="ECO:0000259" key="1">
    <source>
        <dbReference type="Pfam" id="PF07727"/>
    </source>
</evidence>
<dbReference type="EMBL" id="BPVZ01000067">
    <property type="protein sequence ID" value="GKV25016.1"/>
    <property type="molecule type" value="Genomic_DNA"/>
</dbReference>
<dbReference type="SUPFAM" id="SSF56672">
    <property type="entry name" value="DNA/RNA polymerases"/>
    <property type="match status" value="1"/>
</dbReference>
<dbReference type="CDD" id="cd09272">
    <property type="entry name" value="RNase_HI_RT_Ty1"/>
    <property type="match status" value="1"/>
</dbReference>
<evidence type="ECO:0000313" key="2">
    <source>
        <dbReference type="EMBL" id="GKV25016.1"/>
    </source>
</evidence>
<name>A0AAV5KKK2_9ROSI</name>
<dbReference type="PANTHER" id="PTHR11439">
    <property type="entry name" value="GAG-POL-RELATED RETROTRANSPOSON"/>
    <property type="match status" value="1"/>
</dbReference>